<keyword evidence="2" id="KW-1185">Reference proteome</keyword>
<organism evidence="1 2">
    <name type="scientific">Prochlorococcus marinus (strain MIT 9313)</name>
    <dbReference type="NCBI Taxonomy" id="74547"/>
    <lineage>
        <taxon>Bacteria</taxon>
        <taxon>Bacillati</taxon>
        <taxon>Cyanobacteriota</taxon>
        <taxon>Cyanophyceae</taxon>
        <taxon>Synechococcales</taxon>
        <taxon>Prochlorococcaceae</taxon>
        <taxon>Prochlorococcus</taxon>
    </lineage>
</organism>
<dbReference type="HOGENOM" id="CLU_2809004_0_0_3"/>
<dbReference type="Proteomes" id="UP000001423">
    <property type="component" value="Chromosome"/>
</dbReference>
<protein>
    <submittedName>
        <fullName evidence="1">Uncharacterized protein</fullName>
    </submittedName>
</protein>
<evidence type="ECO:0000313" key="1">
    <source>
        <dbReference type="EMBL" id="CAX32031.1"/>
    </source>
</evidence>
<gene>
    <name evidence="1" type="ordered locus">PMT_2512</name>
</gene>
<accession>B9ERT0</accession>
<dbReference type="KEGG" id="pmt:PMT_2512"/>
<dbReference type="RefSeq" id="WP_041384406.1">
    <property type="nucleotide sequence ID" value="NC_005071.1"/>
</dbReference>
<sequence>MNQEERLERSKRLIASMDAMTFQESADRFAPPVRGENAPTYNGLRPTEDGYLEVMCKAKGIKYTEQG</sequence>
<name>B9ERT0_PROMM</name>
<reference evidence="1 2" key="1">
    <citation type="journal article" date="2003" name="Nature">
        <title>Genome divergence in two Prochlorococcus ecotypes reflects oceanic niche differentiation.</title>
        <authorList>
            <person name="Rocap G."/>
            <person name="Larimer F.W."/>
            <person name="Lamerdin J.E."/>
            <person name="Malfatti S."/>
            <person name="Chain P."/>
            <person name="Ahlgren N.A."/>
            <person name="Arellano A."/>
            <person name="Coleman M."/>
            <person name="Hauser L."/>
            <person name="Hess W.R."/>
            <person name="Johnson Z.I."/>
            <person name="Land M.L."/>
            <person name="Lindell D."/>
            <person name="Post A.F."/>
            <person name="Regala W."/>
            <person name="Shah M."/>
            <person name="Shaw S.L."/>
            <person name="Steglich C."/>
            <person name="Sullivan M.B."/>
            <person name="Ting C.S."/>
            <person name="Tolonen A."/>
            <person name="Webb E.A."/>
            <person name="Zinser E.R."/>
            <person name="Chisholm S.W."/>
        </authorList>
    </citation>
    <scope>NUCLEOTIDE SEQUENCE [LARGE SCALE GENOMIC DNA]</scope>
    <source>
        <strain evidence="2">MIT 9313</strain>
    </source>
</reference>
<dbReference type="AlphaFoldDB" id="B9ERT0"/>
<evidence type="ECO:0000313" key="2">
    <source>
        <dbReference type="Proteomes" id="UP000001423"/>
    </source>
</evidence>
<dbReference type="EMBL" id="BX548175">
    <property type="protein sequence ID" value="CAX32031.1"/>
    <property type="molecule type" value="Genomic_DNA"/>
</dbReference>
<proteinExistence type="predicted"/>